<dbReference type="Pfam" id="PF05345">
    <property type="entry name" value="He_PIG"/>
    <property type="match status" value="1"/>
</dbReference>
<dbReference type="SUPFAM" id="SSF49313">
    <property type="entry name" value="Cadherin-like"/>
    <property type="match status" value="1"/>
</dbReference>
<feature type="chain" id="PRO_5045400773" evidence="2">
    <location>
        <begin position="26"/>
        <end position="1057"/>
    </location>
</feature>
<dbReference type="CDD" id="cd00161">
    <property type="entry name" value="beta-trefoil_Ricin-like"/>
    <property type="match status" value="1"/>
</dbReference>
<dbReference type="InterPro" id="IPR015919">
    <property type="entry name" value="Cadherin-like_sf"/>
</dbReference>
<dbReference type="SUPFAM" id="SSF49373">
    <property type="entry name" value="Invasin/intimin cell-adhesion fragments"/>
    <property type="match status" value="1"/>
</dbReference>
<reference evidence="3 4" key="1">
    <citation type="submission" date="2020-09" db="EMBL/GenBank/DDBJ databases">
        <title>Genome seq and assembly of Chryseobacterium sp.</title>
        <authorList>
            <person name="Chhetri G."/>
        </authorList>
    </citation>
    <scope>NUCLEOTIDE SEQUENCE [LARGE SCALE GENOMIC DNA]</scope>
    <source>
        <strain evidence="3 4">GCR10</strain>
    </source>
</reference>
<gene>
    <name evidence="3" type="ORF">IC610_17025</name>
</gene>
<dbReference type="SUPFAM" id="SSF50370">
    <property type="entry name" value="Ricin B-like lectins"/>
    <property type="match status" value="1"/>
</dbReference>
<name>A0ABR8ZFX1_9FLAO</name>
<comment type="caution">
    <text evidence="3">The sequence shown here is derived from an EMBL/GenBank/DDBJ whole genome shotgun (WGS) entry which is preliminary data.</text>
</comment>
<dbReference type="InterPro" id="IPR008964">
    <property type="entry name" value="Invasin/intimin_cell_adhesion"/>
</dbReference>
<dbReference type="RefSeq" id="WP_191737914.1">
    <property type="nucleotide sequence ID" value="NZ_JACYFS010000007.1"/>
</dbReference>
<evidence type="ECO:0000313" key="4">
    <source>
        <dbReference type="Proteomes" id="UP000637299"/>
    </source>
</evidence>
<evidence type="ECO:0000256" key="1">
    <source>
        <dbReference type="ARBA" id="ARBA00022729"/>
    </source>
</evidence>
<keyword evidence="4" id="KW-1185">Reference proteome</keyword>
<proteinExistence type="predicted"/>
<protein>
    <submittedName>
        <fullName evidence="3">Ig domain-containing protein</fullName>
    </submittedName>
</protein>
<dbReference type="Proteomes" id="UP000637299">
    <property type="component" value="Unassembled WGS sequence"/>
</dbReference>
<dbReference type="InterPro" id="IPR035992">
    <property type="entry name" value="Ricin_B-like_lectins"/>
</dbReference>
<evidence type="ECO:0000256" key="2">
    <source>
        <dbReference type="SAM" id="SignalP"/>
    </source>
</evidence>
<dbReference type="EMBL" id="JACYFS010000007">
    <property type="protein sequence ID" value="MBD8084117.1"/>
    <property type="molecule type" value="Genomic_DNA"/>
</dbReference>
<dbReference type="InterPro" id="IPR026444">
    <property type="entry name" value="Secre_tail"/>
</dbReference>
<dbReference type="Gene3D" id="2.60.40.10">
    <property type="entry name" value="Immunoglobulins"/>
    <property type="match status" value="1"/>
</dbReference>
<keyword evidence="1 2" id="KW-0732">Signal</keyword>
<dbReference type="NCBIfam" id="TIGR04183">
    <property type="entry name" value="Por_Secre_tail"/>
    <property type="match status" value="1"/>
</dbReference>
<organism evidence="3 4">
    <name type="scientific">Chryseobacterium caseinilyticum</name>
    <dbReference type="NCBI Taxonomy" id="2771428"/>
    <lineage>
        <taxon>Bacteria</taxon>
        <taxon>Pseudomonadati</taxon>
        <taxon>Bacteroidota</taxon>
        <taxon>Flavobacteriia</taxon>
        <taxon>Flavobacteriales</taxon>
        <taxon>Weeksellaceae</taxon>
        <taxon>Chryseobacterium group</taxon>
        <taxon>Chryseobacterium</taxon>
    </lineage>
</organism>
<accession>A0ABR8ZFX1</accession>
<feature type="signal peptide" evidence="2">
    <location>
        <begin position="1"/>
        <end position="25"/>
    </location>
</feature>
<dbReference type="InterPro" id="IPR013783">
    <property type="entry name" value="Ig-like_fold"/>
</dbReference>
<sequence>MKRNLFIPKTALAFLMALFSVWGWGQTTIAFNGAEDGAPTLALSSQGTWASSTTNSGTPSNQRIKNGAKSFQSTATSTAAYTSTLVSNAINVTGYTSKFVEVWNSSISTNGTNGIDGTTDKLEVYISETATFSTTPDVLVNSSEANARWGMNGSGVITTNAGTQVIKTYSTGQDLTYTGANAFSKIVVNIPNSWSTVYIKIVAVNNATSEVWCIDDIAVKGTVAPTSPPVVTASAFTGVVDGSFTNTVSATNNPTSYGVSAGSALPAGLNLNTSSGLITGTPTSAGIFTTNITATNGAGTGSENITFEIAKANQTLTNFVDQNKFLSSPAFSFPLNTSAGLPVTYNSSNPAVATITGNTVTITGVGTSMISATQPGDSNYNPLSLQITLNVQNDPIYYNGVGRFEKITSASSLSDGDYVIADANNVVMATNTITSGALVTSTLNANNSQILNPATTVVWKFTLNGGSYTIQNSDDSKFLSYVSSTNLTTLNSATNNSEKWNISYQAGGFYSVVSASDNTRLLKYNNQLTVPGFKAYTSTTQSPEVSLYKKVEVTTWNGTTWSNGLPDGKDVIFTGNFSTNSNFTAKNIIIQNGGTLEITAGNTITAANVTVENGGNLIQRGNGALNYSGVFKVNKTGATAVDKYTFWSSPVATQNLNNIYAGGIPNFVTEYDTPTNTFVSSSTASNATIGKGYSIKNPVANAAVSFTGTPNNGNVDYTMNTTSFGYNLVGNPYPSDLNLNAFYTANSANIGSTFYFWDTNSSGLGNNPGYATFNATANPTPTFLPAPNTTSAGPTGSVAKIGQGFIVKANATTPVGTPTILNFTNSMRAAETGTFFNKNNNSSEGKYWLKLSSSYNTNYTIAVTYFGAASNAYDIYDSKAIGLGIDALYTTADNEKVVIQGRSAFTVSDIVPLASKHSTTANFTIALTRKEGIFDNGQVIYLHDKVLGTYTNLHNTSYNFTANAGEVTDRFEVVYQLGTLSTSEAQKGEFEIYRDGNDFYARNSKIIDKIEIFDASGRKIQEMNTASQLVRIPLESKGFYIIKAKSAGKEYTKKITY</sequence>
<evidence type="ECO:0000313" key="3">
    <source>
        <dbReference type="EMBL" id="MBD8084117.1"/>
    </source>
</evidence>